<proteinExistence type="inferred from homology"/>
<feature type="domain" description="tRNA-specific 2-thiouridylase MnmA-like C-terminal" evidence="15">
    <location>
        <begin position="286"/>
        <end position="360"/>
    </location>
</feature>
<feature type="site" description="Interaction with tRNA" evidence="14">
    <location>
        <position position="128"/>
    </location>
</feature>
<dbReference type="GO" id="GO:0005524">
    <property type="term" value="F:ATP binding"/>
    <property type="evidence" value="ECO:0007669"/>
    <property type="project" value="UniProtKB-KW"/>
</dbReference>
<evidence type="ECO:0000313" key="18">
    <source>
        <dbReference type="Proteomes" id="UP000298688"/>
    </source>
</evidence>
<dbReference type="CDD" id="cd01998">
    <property type="entry name" value="MnmA_TRMU-like"/>
    <property type="match status" value="1"/>
</dbReference>
<comment type="subcellular location">
    <subcellularLocation>
        <location evidence="1 14">Cytoplasm</location>
    </subcellularLocation>
</comment>
<evidence type="ECO:0000256" key="12">
    <source>
        <dbReference type="ARBA" id="ARBA00023157"/>
    </source>
</evidence>
<feature type="region of interest" description="Interaction with tRNA" evidence="14">
    <location>
        <begin position="149"/>
        <end position="151"/>
    </location>
</feature>
<dbReference type="NCBIfam" id="NF001138">
    <property type="entry name" value="PRK00143.1"/>
    <property type="match status" value="1"/>
</dbReference>
<evidence type="ECO:0000259" key="16">
    <source>
        <dbReference type="Pfam" id="PF20259"/>
    </source>
</evidence>
<dbReference type="InterPro" id="IPR046884">
    <property type="entry name" value="MnmA-like_central"/>
</dbReference>
<dbReference type="InterPro" id="IPR046885">
    <property type="entry name" value="MnmA-like_C"/>
</dbReference>
<reference evidence="17 18" key="2">
    <citation type="submission" date="2019-05" db="EMBL/GenBank/DDBJ databases">
        <title>Genome evolution of the obligate endosymbiont Buchnera aphidicola.</title>
        <authorList>
            <person name="Moran N.A."/>
        </authorList>
    </citation>
    <scope>NUCLEOTIDE SEQUENCE [LARGE SCALE GENOMIC DNA]</scope>
    <source>
        <strain evidence="17 18">Rpa</strain>
    </source>
</reference>
<dbReference type="GO" id="GO:0000049">
    <property type="term" value="F:tRNA binding"/>
    <property type="evidence" value="ECO:0007669"/>
    <property type="project" value="UniProtKB-KW"/>
</dbReference>
<dbReference type="Proteomes" id="UP000298688">
    <property type="component" value="Chromosome"/>
</dbReference>
<feature type="site" description="Interaction with tRNA" evidence="14">
    <location>
        <position position="344"/>
    </location>
</feature>
<dbReference type="GO" id="GO:0005737">
    <property type="term" value="C:cytoplasm"/>
    <property type="evidence" value="ECO:0007669"/>
    <property type="project" value="UniProtKB-SubCell"/>
</dbReference>
<dbReference type="Gene3D" id="2.30.30.280">
    <property type="entry name" value="Adenine nucleotide alpha hydrolases-like domains"/>
    <property type="match status" value="1"/>
</dbReference>
<sequence>MKEKKKKVIIAMSGGVDSSVSAWFLKKNNYQVEGLFMKNWEEDDKKKYCSAAQDLSDAEDVCKKLNIHLHKINFSKEYWEKVFENFLIEHKKGKTPNPDVLCNKEIKFKIFFDYSIKELQANYIATGHYARIKKKNGKYYLLKGTDLKKDQTYFLYTLKSIQLKNILFPIGSLQKNKVRIIAKKIGLKIAEKKDSTGICFIGPKKINNFLNRYITAKKGDIITTDGEIIGQHKGLFCYTLGQRKGLGIGGIKGKYNIPWYVVEKKMKNNTLIVAQGSFNKNLMSIGLIAEKINWINNDEINFPFFCQAKIRYRQTDVFCNIKYINNFSIKVLFDSPVIAVTPGQSIVFYLSEICIGGGVIKSRLPFL</sequence>
<dbReference type="Gene3D" id="2.40.30.10">
    <property type="entry name" value="Translation factors"/>
    <property type="match status" value="1"/>
</dbReference>
<dbReference type="InterPro" id="IPR023382">
    <property type="entry name" value="MnmA-like_central_sf"/>
</dbReference>
<dbReference type="EC" id="2.8.1.13" evidence="3 14"/>
<feature type="active site" description="Nucleophile" evidence="14">
    <location>
        <position position="102"/>
    </location>
</feature>
<keyword evidence="11 14" id="KW-0694">RNA-binding</keyword>
<dbReference type="InterPro" id="IPR014729">
    <property type="entry name" value="Rossmann-like_a/b/a_fold"/>
</dbReference>
<accession>A0A4D6Y6B0</accession>
<evidence type="ECO:0000256" key="9">
    <source>
        <dbReference type="ARBA" id="ARBA00022741"/>
    </source>
</evidence>
<feature type="binding site" evidence="14">
    <location>
        <position position="37"/>
    </location>
    <ligand>
        <name>ATP</name>
        <dbReference type="ChEBI" id="CHEBI:30616"/>
    </ligand>
</feature>
<evidence type="ECO:0000313" key="17">
    <source>
        <dbReference type="EMBL" id="QCI24902.1"/>
    </source>
</evidence>
<evidence type="ECO:0000256" key="10">
    <source>
        <dbReference type="ARBA" id="ARBA00022840"/>
    </source>
</evidence>
<dbReference type="SUPFAM" id="SSF52402">
    <property type="entry name" value="Adenine nucleotide alpha hydrolases-like"/>
    <property type="match status" value="1"/>
</dbReference>
<feature type="active site" description="Cysteine persulfide intermediate" evidence="14">
    <location>
        <position position="199"/>
    </location>
</feature>
<dbReference type="InterPro" id="IPR004506">
    <property type="entry name" value="MnmA-like"/>
</dbReference>
<evidence type="ECO:0000256" key="4">
    <source>
        <dbReference type="ARBA" id="ARBA00013805"/>
    </source>
</evidence>
<evidence type="ECO:0000256" key="14">
    <source>
        <dbReference type="HAMAP-Rule" id="MF_00144"/>
    </source>
</evidence>
<evidence type="ECO:0000259" key="15">
    <source>
        <dbReference type="Pfam" id="PF20258"/>
    </source>
</evidence>
<evidence type="ECO:0000256" key="2">
    <source>
        <dbReference type="ARBA" id="ARBA00006191"/>
    </source>
</evidence>
<dbReference type="AlphaFoldDB" id="A0A4D6Y6B0"/>
<name>A0A4D6Y6B0_BUCRP</name>
<evidence type="ECO:0000256" key="5">
    <source>
        <dbReference type="ARBA" id="ARBA00022490"/>
    </source>
</evidence>
<dbReference type="OrthoDB" id="9800696at2"/>
<reference evidence="17 18" key="1">
    <citation type="submission" date="2018-12" db="EMBL/GenBank/DDBJ databases">
        <authorList>
            <person name="Chong R.A."/>
        </authorList>
    </citation>
    <scope>NUCLEOTIDE SEQUENCE [LARGE SCALE GENOMIC DNA]</scope>
    <source>
        <strain evidence="17 18">Rpa</strain>
    </source>
</reference>
<comment type="catalytic activity">
    <reaction evidence="13 14">
        <text>S-sulfanyl-L-cysteinyl-[protein] + uridine(34) in tRNA + AH2 + ATP = 2-thiouridine(34) in tRNA + L-cysteinyl-[protein] + A + AMP + diphosphate + H(+)</text>
        <dbReference type="Rhea" id="RHEA:47032"/>
        <dbReference type="Rhea" id="RHEA-COMP:10131"/>
        <dbReference type="Rhea" id="RHEA-COMP:11726"/>
        <dbReference type="Rhea" id="RHEA-COMP:11727"/>
        <dbReference type="Rhea" id="RHEA-COMP:11728"/>
        <dbReference type="ChEBI" id="CHEBI:13193"/>
        <dbReference type="ChEBI" id="CHEBI:15378"/>
        <dbReference type="ChEBI" id="CHEBI:17499"/>
        <dbReference type="ChEBI" id="CHEBI:29950"/>
        <dbReference type="ChEBI" id="CHEBI:30616"/>
        <dbReference type="ChEBI" id="CHEBI:33019"/>
        <dbReference type="ChEBI" id="CHEBI:61963"/>
        <dbReference type="ChEBI" id="CHEBI:65315"/>
        <dbReference type="ChEBI" id="CHEBI:87170"/>
        <dbReference type="ChEBI" id="CHEBI:456215"/>
        <dbReference type="EC" id="2.8.1.13"/>
    </reaction>
</comment>
<evidence type="ECO:0000256" key="3">
    <source>
        <dbReference type="ARBA" id="ARBA00011949"/>
    </source>
</evidence>
<evidence type="ECO:0000256" key="8">
    <source>
        <dbReference type="ARBA" id="ARBA00022694"/>
    </source>
</evidence>
<evidence type="ECO:0000256" key="11">
    <source>
        <dbReference type="ARBA" id="ARBA00022884"/>
    </source>
</evidence>
<dbReference type="RefSeq" id="WP_158337078.1">
    <property type="nucleotide sequence ID" value="NZ_CP034858.1"/>
</dbReference>
<dbReference type="PANTHER" id="PTHR11933">
    <property type="entry name" value="TRNA 5-METHYLAMINOMETHYL-2-THIOURIDYLATE -METHYLTRANSFERASE"/>
    <property type="match status" value="1"/>
</dbReference>
<dbReference type="GO" id="GO:0002143">
    <property type="term" value="P:tRNA wobble position uridine thiolation"/>
    <property type="evidence" value="ECO:0007669"/>
    <property type="project" value="TreeGrafter"/>
</dbReference>
<dbReference type="Pfam" id="PF20259">
    <property type="entry name" value="tRNA_Me_trans_M"/>
    <property type="match status" value="1"/>
</dbReference>
<keyword evidence="9 14" id="KW-0547">Nucleotide-binding</keyword>
<evidence type="ECO:0000256" key="7">
    <source>
        <dbReference type="ARBA" id="ARBA00022679"/>
    </source>
</evidence>
<comment type="subunit">
    <text evidence="14">Interacts with TusE.</text>
</comment>
<dbReference type="Gene3D" id="3.40.50.620">
    <property type="entry name" value="HUPs"/>
    <property type="match status" value="1"/>
</dbReference>
<feature type="region of interest" description="Interaction with target base in tRNA" evidence="14">
    <location>
        <begin position="97"/>
        <end position="99"/>
    </location>
</feature>
<keyword evidence="6 14" id="KW-0820">tRNA-binding</keyword>
<dbReference type="Pfam" id="PF20258">
    <property type="entry name" value="tRNA_Me_trans_C"/>
    <property type="match status" value="1"/>
</dbReference>
<comment type="function">
    <text evidence="14">Catalyzes the 2-thiolation of uridine at the wobble position (U34) of tRNA(Lys), tRNA(Glu) and tRNA(Gln), leading to the formation of s(2)U34, the first step of tRNA-mnm(5)s(2)U34 synthesis. Sulfur is provided by IscS, via a sulfur-relay system. Binds ATP and its substrate tRNAs.</text>
</comment>
<feature type="domain" description="tRNA-specific 2-thiouridylase MnmA-like central" evidence="16">
    <location>
        <begin position="208"/>
        <end position="275"/>
    </location>
</feature>
<protein>
    <recommendedName>
        <fullName evidence="4 14">tRNA-specific 2-thiouridylase MnmA</fullName>
        <ecNumber evidence="3 14">2.8.1.13</ecNumber>
    </recommendedName>
</protein>
<feature type="binding site" evidence="14">
    <location>
        <begin position="11"/>
        <end position="18"/>
    </location>
    <ligand>
        <name>ATP</name>
        <dbReference type="ChEBI" id="CHEBI:30616"/>
    </ligand>
</feature>
<keyword evidence="5 14" id="KW-0963">Cytoplasm</keyword>
<evidence type="ECO:0000256" key="6">
    <source>
        <dbReference type="ARBA" id="ARBA00022555"/>
    </source>
</evidence>
<feature type="disulfide bond" description="Alternate" evidence="14">
    <location>
        <begin position="102"/>
        <end position="199"/>
    </location>
</feature>
<organism evidence="17 18">
    <name type="scientific">Buchnera aphidicola subsp. Rhopalosiphum padi</name>
    <dbReference type="NCBI Taxonomy" id="98793"/>
    <lineage>
        <taxon>Bacteria</taxon>
        <taxon>Pseudomonadati</taxon>
        <taxon>Pseudomonadota</taxon>
        <taxon>Gammaproteobacteria</taxon>
        <taxon>Enterobacterales</taxon>
        <taxon>Erwiniaceae</taxon>
        <taxon>Buchnera</taxon>
    </lineage>
</organism>
<dbReference type="HAMAP" id="MF_00144">
    <property type="entry name" value="tRNA_thiouridyl_MnmA"/>
    <property type="match status" value="1"/>
</dbReference>
<comment type="similarity">
    <text evidence="2 14">Belongs to the MnmA/TRMU family.</text>
</comment>
<keyword evidence="7 14" id="KW-0808">Transferase</keyword>
<dbReference type="FunFam" id="2.30.30.280:FF:000001">
    <property type="entry name" value="tRNA-specific 2-thiouridylase MnmA"/>
    <property type="match status" value="1"/>
</dbReference>
<dbReference type="FunFam" id="3.40.50.620:FF:000004">
    <property type="entry name" value="tRNA-specific 2-thiouridylase MnmA"/>
    <property type="match status" value="1"/>
</dbReference>
<feature type="binding site" evidence="14">
    <location>
        <position position="127"/>
    </location>
    <ligand>
        <name>ATP</name>
        <dbReference type="ChEBI" id="CHEBI:30616"/>
    </ligand>
</feature>
<dbReference type="EMBL" id="CP034858">
    <property type="protein sequence ID" value="QCI24902.1"/>
    <property type="molecule type" value="Genomic_DNA"/>
</dbReference>
<evidence type="ECO:0000256" key="1">
    <source>
        <dbReference type="ARBA" id="ARBA00004496"/>
    </source>
</evidence>
<gene>
    <name evidence="14 17" type="primary">mnmA</name>
    <name evidence="17" type="ORF">D9V76_01355</name>
</gene>
<keyword evidence="12 14" id="KW-1015">Disulfide bond</keyword>
<dbReference type="FunFam" id="2.40.30.10:FF:000023">
    <property type="entry name" value="tRNA-specific 2-thiouridylase MnmA"/>
    <property type="match status" value="1"/>
</dbReference>
<feature type="region of interest" description="Interaction with tRNA" evidence="14">
    <location>
        <begin position="311"/>
        <end position="312"/>
    </location>
</feature>
<dbReference type="PANTHER" id="PTHR11933:SF5">
    <property type="entry name" value="MITOCHONDRIAL TRNA-SPECIFIC 2-THIOURIDYLASE 1"/>
    <property type="match status" value="1"/>
</dbReference>
<keyword evidence="8 14" id="KW-0819">tRNA processing</keyword>
<dbReference type="NCBIfam" id="TIGR00420">
    <property type="entry name" value="trmU"/>
    <property type="match status" value="1"/>
</dbReference>
<evidence type="ECO:0000256" key="13">
    <source>
        <dbReference type="ARBA" id="ARBA00051542"/>
    </source>
</evidence>
<dbReference type="GO" id="GO:0103016">
    <property type="term" value="F:tRNA-uridine 2-sulfurtransferase activity"/>
    <property type="evidence" value="ECO:0007669"/>
    <property type="project" value="UniProtKB-EC"/>
</dbReference>
<keyword evidence="10 14" id="KW-0067">ATP-binding</keyword>
<dbReference type="Pfam" id="PF03054">
    <property type="entry name" value="tRNA_Me_trans"/>
    <property type="match status" value="1"/>
</dbReference>